<sequence>MSMNQEDQTIEEKQAVPPKKRFSFRKKAERLAEGSRSEQKRKQKNNNKLPRLRVFPIWLRIIVVLLLCLIALVIGLMIGYGVIGDGAPVDALKKETWQHIIDIVIKTE</sequence>
<dbReference type="STRING" id="1462526.BN990_00597"/>
<keyword evidence="3" id="KW-0804">Transcription</keyword>
<reference evidence="4" key="2">
    <citation type="submission" date="2014-05" db="EMBL/GenBank/DDBJ databases">
        <title>Draft genome sequence of Virgibacillus massiliensis Vm-5.</title>
        <authorList>
            <person name="Khelaifia S."/>
            <person name="Croce O."/>
            <person name="Lagier J.C."/>
            <person name="Raoult D."/>
        </authorList>
    </citation>
    <scope>NUCLEOTIDE SEQUENCE [LARGE SCALE GENOMIC DNA]</scope>
    <source>
        <strain evidence="4">Vm-5</strain>
    </source>
</reference>
<evidence type="ECO:0000313" key="3">
    <source>
        <dbReference type="EMBL" id="CDQ38328.1"/>
    </source>
</evidence>
<keyword evidence="2" id="KW-1133">Transmembrane helix</keyword>
<dbReference type="RefSeq" id="WP_021289798.1">
    <property type="nucleotide sequence ID" value="NZ_BNER01000001.1"/>
</dbReference>
<dbReference type="AlphaFoldDB" id="A0A024Q719"/>
<dbReference type="OrthoDB" id="2300232at2"/>
<accession>A0A024Q719</accession>
<dbReference type="GO" id="GO:0000428">
    <property type="term" value="C:DNA-directed RNA polymerase complex"/>
    <property type="evidence" value="ECO:0007669"/>
    <property type="project" value="UniProtKB-KW"/>
</dbReference>
<reference evidence="3 4" key="1">
    <citation type="submission" date="2014-03" db="EMBL/GenBank/DDBJ databases">
        <authorList>
            <person name="Urmite Genomes U."/>
        </authorList>
    </citation>
    <scope>NUCLEOTIDE SEQUENCE [LARGE SCALE GENOMIC DNA]</scope>
    <source>
        <strain evidence="3 4">Vm-5</strain>
    </source>
</reference>
<comment type="caution">
    <text evidence="3">The sequence shown here is derived from an EMBL/GenBank/DDBJ whole genome shotgun (WGS) entry which is preliminary data.</text>
</comment>
<dbReference type="InterPro" id="IPR024596">
    <property type="entry name" value="RNApol_su_b/EpuA"/>
</dbReference>
<proteinExistence type="predicted"/>
<feature type="transmembrane region" description="Helical" evidence="2">
    <location>
        <begin position="57"/>
        <end position="83"/>
    </location>
</feature>
<keyword evidence="2" id="KW-0472">Membrane</keyword>
<protein>
    <submittedName>
        <fullName evidence="3">DNA-directed RNA polymerase subunit beta</fullName>
    </submittedName>
</protein>
<organism evidence="3 4">
    <name type="scientific">Virgibacillus massiliensis</name>
    <dbReference type="NCBI Taxonomy" id="1462526"/>
    <lineage>
        <taxon>Bacteria</taxon>
        <taxon>Bacillati</taxon>
        <taxon>Bacillota</taxon>
        <taxon>Bacilli</taxon>
        <taxon>Bacillales</taxon>
        <taxon>Bacillaceae</taxon>
        <taxon>Virgibacillus</taxon>
    </lineage>
</organism>
<evidence type="ECO:0000313" key="4">
    <source>
        <dbReference type="Proteomes" id="UP000028875"/>
    </source>
</evidence>
<evidence type="ECO:0000256" key="2">
    <source>
        <dbReference type="SAM" id="Phobius"/>
    </source>
</evidence>
<evidence type="ECO:0000256" key="1">
    <source>
        <dbReference type="SAM" id="MobiDB-lite"/>
    </source>
</evidence>
<dbReference type="eggNOG" id="ENOG5033DQZ">
    <property type="taxonomic scope" value="Bacteria"/>
</dbReference>
<keyword evidence="2" id="KW-0812">Transmembrane</keyword>
<gene>
    <name evidence="3" type="ORF">BN990_00597</name>
</gene>
<dbReference type="Proteomes" id="UP000028875">
    <property type="component" value="Unassembled WGS sequence"/>
</dbReference>
<keyword evidence="4" id="KW-1185">Reference proteome</keyword>
<feature type="region of interest" description="Disordered" evidence="1">
    <location>
        <begin position="1"/>
        <end position="20"/>
    </location>
</feature>
<dbReference type="EMBL" id="CCDP010000001">
    <property type="protein sequence ID" value="CDQ38328.1"/>
    <property type="molecule type" value="Genomic_DNA"/>
</dbReference>
<keyword evidence="3" id="KW-0240">DNA-directed RNA polymerase</keyword>
<name>A0A024Q719_9BACI</name>
<dbReference type="Pfam" id="PF11772">
    <property type="entry name" value="EpuA"/>
    <property type="match status" value="1"/>
</dbReference>